<feature type="compositionally biased region" description="Low complexity" evidence="1">
    <location>
        <begin position="117"/>
        <end position="179"/>
    </location>
</feature>
<feature type="region of interest" description="Disordered" evidence="1">
    <location>
        <begin position="24"/>
        <end position="304"/>
    </location>
</feature>
<organism evidence="2 3">
    <name type="scientific">Salinadaptatus halalkaliphilus</name>
    <dbReference type="NCBI Taxonomy" id="2419781"/>
    <lineage>
        <taxon>Archaea</taxon>
        <taxon>Methanobacteriati</taxon>
        <taxon>Methanobacteriota</taxon>
        <taxon>Stenosarchaea group</taxon>
        <taxon>Halobacteria</taxon>
        <taxon>Halobacteriales</taxon>
        <taxon>Natrialbaceae</taxon>
        <taxon>Salinadaptatus</taxon>
    </lineage>
</organism>
<name>A0A4S3TSV7_9EURY</name>
<reference evidence="2 3" key="1">
    <citation type="submission" date="2018-10" db="EMBL/GenBank/DDBJ databases">
        <title>Natronolimnobius sp. XQ-INN 246 isolated from Inner Mongolia Autonomous Region of China.</title>
        <authorList>
            <person name="Xue Q."/>
        </authorList>
    </citation>
    <scope>NUCLEOTIDE SEQUENCE [LARGE SCALE GENOMIC DNA]</scope>
    <source>
        <strain evidence="2 3">XQ-INN 246</strain>
    </source>
</reference>
<evidence type="ECO:0000313" key="3">
    <source>
        <dbReference type="Proteomes" id="UP000318864"/>
    </source>
</evidence>
<dbReference type="RefSeq" id="WP_141463804.1">
    <property type="nucleotide sequence ID" value="NZ_RBZW01000016.1"/>
</dbReference>
<dbReference type="EMBL" id="RBZW01000016">
    <property type="protein sequence ID" value="THE65728.1"/>
    <property type="molecule type" value="Genomic_DNA"/>
</dbReference>
<comment type="caution">
    <text evidence="2">The sequence shown here is derived from an EMBL/GenBank/DDBJ whole genome shotgun (WGS) entry which is preliminary data.</text>
</comment>
<sequence>MPHECTNCGRTFPDGSKEMLSGCPDCGGNKFQFTPSRSTSQDPAEGSESQGGGDTAPVASAADAPDEDPAGDETSGWDSESGFTKATETVRNWVTSDDGRDGERATAADSGTALGEAGTASADTDPTSADTDPISADTDTTSADTDPTSADTETAPEGLETAGANADAESASAWPASETGEGGGSTDEPSEFGEWPDTARRPEDRSSAPDQPSDRSSGDDASNRSSGASGRDQLDSSAESAPSKPPITETEDSAQADARGGVVSNDDIPAGTVEGTTGTDQPAVDDEQAPDHGRVVSEPSGDQPSIEELRAELNEQFESIKIVNPGQYELNLMELYNREEYIISLQEDGRYVIDVPDSWRDGDTEE</sequence>
<gene>
    <name evidence="2" type="ORF">D8Y22_06045</name>
</gene>
<feature type="compositionally biased region" description="Polar residues" evidence="1">
    <location>
        <begin position="31"/>
        <end position="42"/>
    </location>
</feature>
<feature type="compositionally biased region" description="Basic and acidic residues" evidence="1">
    <location>
        <begin position="97"/>
        <end position="106"/>
    </location>
</feature>
<evidence type="ECO:0000256" key="1">
    <source>
        <dbReference type="SAM" id="MobiDB-lite"/>
    </source>
</evidence>
<accession>A0A4S3TSV7</accession>
<evidence type="ECO:0008006" key="4">
    <source>
        <dbReference type="Google" id="ProtNLM"/>
    </source>
</evidence>
<evidence type="ECO:0000313" key="2">
    <source>
        <dbReference type="EMBL" id="THE65728.1"/>
    </source>
</evidence>
<dbReference type="AlphaFoldDB" id="A0A4S3TSV7"/>
<keyword evidence="3" id="KW-1185">Reference proteome</keyword>
<dbReference type="Proteomes" id="UP000318864">
    <property type="component" value="Unassembled WGS sequence"/>
</dbReference>
<protein>
    <recommendedName>
        <fullName evidence="4">Origin-associated protein OapC</fullName>
    </recommendedName>
</protein>
<dbReference type="OrthoDB" id="78050at2157"/>
<proteinExistence type="predicted"/>
<dbReference type="Pfam" id="PF09845">
    <property type="entry name" value="OapC"/>
    <property type="match status" value="2"/>
</dbReference>
<feature type="compositionally biased region" description="Basic and acidic residues" evidence="1">
    <location>
        <begin position="197"/>
        <end position="222"/>
    </location>
</feature>
<dbReference type="InterPro" id="IPR018645">
    <property type="entry name" value="OapC-like"/>
</dbReference>
<feature type="compositionally biased region" description="Polar residues" evidence="1">
    <location>
        <begin position="76"/>
        <end position="95"/>
    </location>
</feature>